<feature type="chain" id="PRO_5047513441" evidence="1">
    <location>
        <begin position="40"/>
        <end position="392"/>
    </location>
</feature>
<evidence type="ECO:0000313" key="2">
    <source>
        <dbReference type="EMBL" id="GAA2025613.1"/>
    </source>
</evidence>
<accession>A0ABN2U007</accession>
<gene>
    <name evidence="2" type="ORF">GCM10009839_24740</name>
</gene>
<sequence>MGMTYIAAIRRGRAFAAAAITAITATVTAAALLASTASAATTPWTVVPSADAGTAADNVLHGVAMLGASDGFAVGGFAPSGSGIQATIQRWNGTAWTLMPTPSPDFFDVLNGVAALSPTDVWAVGGAESTAGAAQTTLIEHYDGTAWTIVPSPNTGVSNRLNAVAARAADDVWAVGQDGVNESQPIIEHWNGTAWSVVTGAALPAGATALLTGVTTTPDGAVWAVGAVQTPVKPEGVSRRAYIERLLGGTWQSLPVPATTAGLNVTLNAVSAASATDVWAVGALGGHPLAEHWDGTSVSIVPTPAISGASVVLKGVTAVAAHDAWFVGDQSLATVSMRSDGTTTTVQPTPTGSSRGDLTAVTSVGTTLFAVGSQTGAAGTASRNLALTDPNG</sequence>
<dbReference type="InterPro" id="IPR011043">
    <property type="entry name" value="Gal_Oxase/kelch_b-propeller"/>
</dbReference>
<comment type="caution">
    <text evidence="2">The sequence shown here is derived from an EMBL/GenBank/DDBJ whole genome shotgun (WGS) entry which is preliminary data.</text>
</comment>
<dbReference type="EMBL" id="BAAAQN010000011">
    <property type="protein sequence ID" value="GAA2025613.1"/>
    <property type="molecule type" value="Genomic_DNA"/>
</dbReference>
<keyword evidence="1" id="KW-0732">Signal</keyword>
<name>A0ABN2U007_9ACTN</name>
<dbReference type="Proteomes" id="UP001500751">
    <property type="component" value="Unassembled WGS sequence"/>
</dbReference>
<keyword evidence="3" id="KW-1185">Reference proteome</keyword>
<proteinExistence type="predicted"/>
<reference evidence="2 3" key="1">
    <citation type="journal article" date="2019" name="Int. J. Syst. Evol. Microbiol.">
        <title>The Global Catalogue of Microorganisms (GCM) 10K type strain sequencing project: providing services to taxonomists for standard genome sequencing and annotation.</title>
        <authorList>
            <consortium name="The Broad Institute Genomics Platform"/>
            <consortium name="The Broad Institute Genome Sequencing Center for Infectious Disease"/>
            <person name="Wu L."/>
            <person name="Ma J."/>
        </authorList>
    </citation>
    <scope>NUCLEOTIDE SEQUENCE [LARGE SCALE GENOMIC DNA]</scope>
    <source>
        <strain evidence="2 3">JCM 16014</strain>
    </source>
</reference>
<organism evidence="2 3">
    <name type="scientific">Catenulispora yoronensis</name>
    <dbReference type="NCBI Taxonomy" id="450799"/>
    <lineage>
        <taxon>Bacteria</taxon>
        <taxon>Bacillati</taxon>
        <taxon>Actinomycetota</taxon>
        <taxon>Actinomycetes</taxon>
        <taxon>Catenulisporales</taxon>
        <taxon>Catenulisporaceae</taxon>
        <taxon>Catenulispora</taxon>
    </lineage>
</organism>
<dbReference type="SUPFAM" id="SSF50965">
    <property type="entry name" value="Galactose oxidase, central domain"/>
    <property type="match status" value="1"/>
</dbReference>
<protein>
    <submittedName>
        <fullName evidence="2">Uncharacterized protein</fullName>
    </submittedName>
</protein>
<evidence type="ECO:0000313" key="3">
    <source>
        <dbReference type="Proteomes" id="UP001500751"/>
    </source>
</evidence>
<feature type="signal peptide" evidence="1">
    <location>
        <begin position="1"/>
        <end position="39"/>
    </location>
</feature>
<evidence type="ECO:0000256" key="1">
    <source>
        <dbReference type="SAM" id="SignalP"/>
    </source>
</evidence>